<dbReference type="EMBL" id="CP059075">
    <property type="protein sequence ID" value="QRE03553.1"/>
    <property type="molecule type" value="Genomic_DNA"/>
</dbReference>
<sequence length="84" mass="9665">MSLSKTQIGKSKTSDFETWTFSNKLLFKPSKGDFAIVPITLFQEFLHSVQGMRNSMNIHPDCEPNSEFHDMVSRIDEITKKVEL</sequence>
<proteinExistence type="predicted"/>
<dbReference type="AlphaFoldDB" id="A0A7U2NEM7"/>
<name>A0A7U2NEM7_FLAPS</name>
<protein>
    <submittedName>
        <fullName evidence="1">Uncharacterized protein</fullName>
    </submittedName>
</protein>
<organism evidence="1 2">
    <name type="scientific">Flavobacterium psychrophilum</name>
    <dbReference type="NCBI Taxonomy" id="96345"/>
    <lineage>
        <taxon>Bacteria</taxon>
        <taxon>Pseudomonadati</taxon>
        <taxon>Bacteroidota</taxon>
        <taxon>Flavobacteriia</taxon>
        <taxon>Flavobacteriales</taxon>
        <taxon>Flavobacteriaceae</taxon>
        <taxon>Flavobacterium</taxon>
    </lineage>
</organism>
<evidence type="ECO:0000313" key="1">
    <source>
        <dbReference type="EMBL" id="QRE03553.1"/>
    </source>
</evidence>
<dbReference type="RefSeq" id="WP_203095887.1">
    <property type="nucleotide sequence ID" value="NZ_CP059075.1"/>
</dbReference>
<dbReference type="Proteomes" id="UP000596329">
    <property type="component" value="Chromosome"/>
</dbReference>
<evidence type="ECO:0000313" key="2">
    <source>
        <dbReference type="Proteomes" id="UP000596329"/>
    </source>
</evidence>
<accession>A0A7U2NEM7</accession>
<gene>
    <name evidence="1" type="ORF">H0H26_11785</name>
</gene>
<reference evidence="1 2" key="1">
    <citation type="submission" date="2020-07" db="EMBL/GenBank/DDBJ databases">
        <title>Genomic characterization of Flavobacterium psychrophilum strains.</title>
        <authorList>
            <person name="Castillo D."/>
            <person name="Jorgensen J."/>
            <person name="Middelboe M."/>
        </authorList>
    </citation>
    <scope>NUCLEOTIDE SEQUENCE [LARGE SCALE GENOMIC DNA]</scope>
    <source>
        <strain evidence="1 2">FPS-R7</strain>
    </source>
</reference>